<protein>
    <submittedName>
        <fullName evidence="2">Uncharacterized protein</fullName>
    </submittedName>
</protein>
<feature type="compositionally biased region" description="Low complexity" evidence="1">
    <location>
        <begin position="41"/>
        <end position="51"/>
    </location>
</feature>
<evidence type="ECO:0000256" key="1">
    <source>
        <dbReference type="SAM" id="MobiDB-lite"/>
    </source>
</evidence>
<evidence type="ECO:0000313" key="2">
    <source>
        <dbReference type="EMBL" id="POS72236.1"/>
    </source>
</evidence>
<accession>A0A2P5HPP6</accession>
<feature type="compositionally biased region" description="Low complexity" evidence="1">
    <location>
        <begin position="13"/>
        <end position="33"/>
    </location>
</feature>
<sequence>MRSNQGTSHRANSESSENRTNSSSSRENSASSEPARDRTNSSGSRETSASSEPEGDHWPLFTKKITPRRWIPIKSEYRLYGCDFADISFRCELYCELENPGASEDQLLDTARSFMLKCPAALASLEDMCEEAAMFSYRRYRSTHPRPRDPSGLDGKRHDRDTSVFSDDLERDRQEQGFGRPLRAAAEDWKDITLVRDADKNEPGEVRGKIQMIIGKWIDPDLDSDSSDEEFPAIDSEEFKKVHHRWCETRGYSTHDYLITIRQLERYRSARRPGTALDLRGCQCGAADKANHESGSADRITDIS</sequence>
<dbReference type="OrthoDB" id="5242489at2759"/>
<name>A0A2P5HPP6_DIAHE</name>
<proteinExistence type="predicted"/>
<keyword evidence="3" id="KW-1185">Reference proteome</keyword>
<dbReference type="Proteomes" id="UP000094444">
    <property type="component" value="Unassembled WGS sequence"/>
</dbReference>
<feature type="region of interest" description="Disordered" evidence="1">
    <location>
        <begin position="141"/>
        <end position="177"/>
    </location>
</feature>
<dbReference type="EMBL" id="MAVT02001051">
    <property type="protein sequence ID" value="POS72236.1"/>
    <property type="molecule type" value="Genomic_DNA"/>
</dbReference>
<organism evidence="2 3">
    <name type="scientific">Diaporthe helianthi</name>
    <dbReference type="NCBI Taxonomy" id="158607"/>
    <lineage>
        <taxon>Eukaryota</taxon>
        <taxon>Fungi</taxon>
        <taxon>Dikarya</taxon>
        <taxon>Ascomycota</taxon>
        <taxon>Pezizomycotina</taxon>
        <taxon>Sordariomycetes</taxon>
        <taxon>Sordariomycetidae</taxon>
        <taxon>Diaporthales</taxon>
        <taxon>Diaporthaceae</taxon>
        <taxon>Diaporthe</taxon>
    </lineage>
</organism>
<feature type="compositionally biased region" description="Basic and acidic residues" evidence="1">
    <location>
        <begin position="146"/>
        <end position="175"/>
    </location>
</feature>
<reference evidence="2" key="1">
    <citation type="submission" date="2017-09" db="EMBL/GenBank/DDBJ databases">
        <title>Polyketide synthases of a Diaporthe helianthi virulent isolate.</title>
        <authorList>
            <person name="Baroncelli R."/>
        </authorList>
    </citation>
    <scope>NUCLEOTIDE SEQUENCE [LARGE SCALE GENOMIC DNA]</scope>
    <source>
        <strain evidence="2">7/96</strain>
    </source>
</reference>
<dbReference type="AlphaFoldDB" id="A0A2P5HPP6"/>
<feature type="region of interest" description="Disordered" evidence="1">
    <location>
        <begin position="1"/>
        <end position="59"/>
    </location>
</feature>
<evidence type="ECO:0000313" key="3">
    <source>
        <dbReference type="Proteomes" id="UP000094444"/>
    </source>
</evidence>
<dbReference type="InParanoid" id="A0A2P5HPP6"/>
<comment type="caution">
    <text evidence="2">The sequence shown here is derived from an EMBL/GenBank/DDBJ whole genome shotgun (WGS) entry which is preliminary data.</text>
</comment>
<gene>
    <name evidence="2" type="ORF">DHEL01_v209377</name>
</gene>